<protein>
    <submittedName>
        <fullName evidence="5">SCP domain-containing protein</fullName>
    </submittedName>
</protein>
<dbReference type="PANTHER" id="PTHR10334">
    <property type="entry name" value="CYSTEINE-RICH SECRETORY PROTEIN-RELATED"/>
    <property type="match status" value="1"/>
</dbReference>
<dbReference type="Pfam" id="PF00188">
    <property type="entry name" value="CAP"/>
    <property type="match status" value="1"/>
</dbReference>
<dbReference type="PRINTS" id="PR00837">
    <property type="entry name" value="V5TPXLIKE"/>
</dbReference>
<feature type="domain" description="SCP" evidence="3">
    <location>
        <begin position="146"/>
        <end position="280"/>
    </location>
</feature>
<feature type="region of interest" description="Disordered" evidence="1">
    <location>
        <begin position="28"/>
        <end position="139"/>
    </location>
</feature>
<dbReference type="InterPro" id="IPR035940">
    <property type="entry name" value="CAP_sf"/>
</dbReference>
<name>A0A0N4ZZE4_PARTI</name>
<evidence type="ECO:0000256" key="2">
    <source>
        <dbReference type="SAM" id="SignalP"/>
    </source>
</evidence>
<feature type="compositionally biased region" description="Basic residues" evidence="1">
    <location>
        <begin position="57"/>
        <end position="74"/>
    </location>
</feature>
<dbReference type="AlphaFoldDB" id="A0A0N4ZZE4"/>
<dbReference type="InterPro" id="IPR001283">
    <property type="entry name" value="CRISP-related"/>
</dbReference>
<feature type="compositionally biased region" description="Low complexity" evidence="1">
    <location>
        <begin position="110"/>
        <end position="122"/>
    </location>
</feature>
<organism evidence="4 5">
    <name type="scientific">Parastrongyloides trichosuri</name>
    <name type="common">Possum-specific nematode worm</name>
    <dbReference type="NCBI Taxonomy" id="131310"/>
    <lineage>
        <taxon>Eukaryota</taxon>
        <taxon>Metazoa</taxon>
        <taxon>Ecdysozoa</taxon>
        <taxon>Nematoda</taxon>
        <taxon>Chromadorea</taxon>
        <taxon>Rhabditida</taxon>
        <taxon>Tylenchina</taxon>
        <taxon>Panagrolaimomorpha</taxon>
        <taxon>Strongyloidoidea</taxon>
        <taxon>Strongyloididae</taxon>
        <taxon>Parastrongyloides</taxon>
    </lineage>
</organism>
<dbReference type="Gene3D" id="3.40.33.10">
    <property type="entry name" value="CAP"/>
    <property type="match status" value="1"/>
</dbReference>
<dbReference type="STRING" id="131310.A0A0N4ZZE4"/>
<evidence type="ECO:0000313" key="5">
    <source>
        <dbReference type="WBParaSite" id="PTRK_0001425500.1"/>
    </source>
</evidence>
<dbReference type="SUPFAM" id="SSF55797">
    <property type="entry name" value="PR-1-like"/>
    <property type="match status" value="1"/>
</dbReference>
<feature type="chain" id="PRO_5005892421" evidence="2">
    <location>
        <begin position="25"/>
        <end position="290"/>
    </location>
</feature>
<feature type="compositionally biased region" description="Pro residues" evidence="1">
    <location>
        <begin position="130"/>
        <end position="139"/>
    </location>
</feature>
<feature type="signal peptide" evidence="2">
    <location>
        <begin position="1"/>
        <end position="24"/>
    </location>
</feature>
<proteinExistence type="predicted"/>
<dbReference type="SMART" id="SM00198">
    <property type="entry name" value="SCP"/>
    <property type="match status" value="1"/>
</dbReference>
<dbReference type="WBParaSite" id="PTRK_0001425500.1">
    <property type="protein sequence ID" value="PTRK_0001425500.1"/>
    <property type="gene ID" value="PTRK_0001425500"/>
</dbReference>
<sequence>MKLSFKLVLIYSIVLIFIVKEVHSSSFGFRQNTSSTKKSNIKESNGKPLAGAPNKRITTRRKSPPKNTTKRKPQKSTTTRRPLKSTTKRKPLPTKVTSKLPSSTKRKTSPTKITSKRSTTISVPKLSTIPTPPVPGPPSLSPASKKLFDNMVIEINKLRKAHGSQPLKFQIFLFYASSEWAEEFASKYGDLNAPFFDKFITTSLASFQNPRNIDAKSIVQKWYNQGRYYNYEEPVRGFQTSSFTAMLWKNSKEIGCATANDKRGDLHIICKYLPEGNVFGEYRKNVLRPI</sequence>
<dbReference type="Proteomes" id="UP000038045">
    <property type="component" value="Unplaced"/>
</dbReference>
<evidence type="ECO:0000259" key="3">
    <source>
        <dbReference type="SMART" id="SM00198"/>
    </source>
</evidence>
<dbReference type="InterPro" id="IPR014044">
    <property type="entry name" value="CAP_dom"/>
</dbReference>
<feature type="compositionally biased region" description="Polar residues" evidence="1">
    <location>
        <begin position="28"/>
        <end position="38"/>
    </location>
</feature>
<accession>A0A0N4ZZE4</accession>
<keyword evidence="4" id="KW-1185">Reference proteome</keyword>
<evidence type="ECO:0000313" key="4">
    <source>
        <dbReference type="Proteomes" id="UP000038045"/>
    </source>
</evidence>
<reference evidence="5" key="1">
    <citation type="submission" date="2017-02" db="UniProtKB">
        <authorList>
            <consortium name="WormBaseParasite"/>
        </authorList>
    </citation>
    <scope>IDENTIFICATION</scope>
</reference>
<evidence type="ECO:0000256" key="1">
    <source>
        <dbReference type="SAM" id="MobiDB-lite"/>
    </source>
</evidence>
<keyword evidence="2" id="KW-0732">Signal</keyword>
<feature type="compositionally biased region" description="Basic residues" evidence="1">
    <location>
        <begin position="81"/>
        <end position="92"/>
    </location>
</feature>